<dbReference type="AlphaFoldDB" id="A0A3A9AYX5"/>
<dbReference type="EMBL" id="RAYQ01000004">
    <property type="protein sequence ID" value="RKI92731.1"/>
    <property type="molecule type" value="Genomic_DNA"/>
</dbReference>
<dbReference type="OrthoDB" id="9810135at2"/>
<dbReference type="Pfam" id="PF00580">
    <property type="entry name" value="UvrD-helicase"/>
    <property type="match status" value="1"/>
</dbReference>
<sequence>MKAPSKAQEQAIKHLSGPAQVIAGPGSGKTFTIIQRILYMITHYRIPPEKILVITYTKAAAGEMKERGTNLSGVTFGTFHSICYNILRQSGGLRSASLIQEKDKRKLLGVLAGNRGLSSQCDYDGITRLQNNISRLKNSGQHIYKNLMQEETMQTEFSFEDLVSIKDEYDSYLRAQGLLDFDDMITLCLKLLTDNSQVLFKYQQTFQYILTDEFQDVNLPQYEILKLLAGPEDNLLVVGDDDQAIYGFRGATPGIMKQFMEDYPNSRQILLTYNYRCRERIVELAGSMIDRNTQRFQKEFYPVQKGGKITTACFDTRREEERRLLSDLSSLNGDALDGTAIILRTNLEVMQYAELLRESGIAVKGKRVKDSDLFHGFIMEDMVSFLAYLYEGNKRSDFMKFMNKPDRFISRGALISEKADEHTIKKYYIQNAAMLSELHLLFGQLKIAQRLCPHLSISFFRKTLGYDEYLRQKATDYRTCKRWFSQADKIQEYFKQYNLRVSVRSFVNQLSCKETGGQMQMEEERGVSILTMHGAKGLEFDRVFLPDVNDGIIPGKECLSPNALEEERRLLYVAITRAKDELFIYYTKERARSLSRFLEGLILPS</sequence>
<organism evidence="14 15">
    <name type="scientific">Parablautia intestinalis</name>
    <dbReference type="NCBI Taxonomy" id="2320100"/>
    <lineage>
        <taxon>Bacteria</taxon>
        <taxon>Bacillati</taxon>
        <taxon>Bacillota</taxon>
        <taxon>Clostridia</taxon>
        <taxon>Lachnospirales</taxon>
        <taxon>Lachnospiraceae</taxon>
        <taxon>Parablautia</taxon>
    </lineage>
</organism>
<dbReference type="Proteomes" id="UP000280696">
    <property type="component" value="Unassembled WGS sequence"/>
</dbReference>
<dbReference type="InterPro" id="IPR013986">
    <property type="entry name" value="DExx_box_DNA_helicase_dom_sf"/>
</dbReference>
<evidence type="ECO:0000256" key="10">
    <source>
        <dbReference type="ARBA" id="ARBA00048988"/>
    </source>
</evidence>
<dbReference type="PROSITE" id="PS51217">
    <property type="entry name" value="UVRD_HELICASE_CTER"/>
    <property type="match status" value="1"/>
</dbReference>
<evidence type="ECO:0000256" key="9">
    <source>
        <dbReference type="ARBA" id="ARBA00034808"/>
    </source>
</evidence>
<accession>A0A3A9AYX5</accession>
<dbReference type="GO" id="GO:0005524">
    <property type="term" value="F:ATP binding"/>
    <property type="evidence" value="ECO:0007669"/>
    <property type="project" value="UniProtKB-UniRule"/>
</dbReference>
<keyword evidence="15" id="KW-1185">Reference proteome</keyword>
<dbReference type="PROSITE" id="PS51198">
    <property type="entry name" value="UVRD_HELICASE_ATP_BIND"/>
    <property type="match status" value="1"/>
</dbReference>
<keyword evidence="2 11" id="KW-0547">Nucleotide-binding</keyword>
<dbReference type="SUPFAM" id="SSF52540">
    <property type="entry name" value="P-loop containing nucleoside triphosphate hydrolases"/>
    <property type="match status" value="1"/>
</dbReference>
<dbReference type="GO" id="GO:0016887">
    <property type="term" value="F:ATP hydrolysis activity"/>
    <property type="evidence" value="ECO:0007669"/>
    <property type="project" value="RHEA"/>
</dbReference>
<feature type="domain" description="UvrD-like helicase ATP-binding" evidence="12">
    <location>
        <begin position="2"/>
        <end position="278"/>
    </location>
</feature>
<dbReference type="RefSeq" id="WP_120467510.1">
    <property type="nucleotide sequence ID" value="NZ_RAYQ01000004.1"/>
</dbReference>
<reference evidence="14 15" key="1">
    <citation type="submission" date="2018-09" db="EMBL/GenBank/DDBJ databases">
        <title>Murine metabolic-syndrome-specific gut microbial biobank.</title>
        <authorList>
            <person name="Liu C."/>
        </authorList>
    </citation>
    <scope>NUCLEOTIDE SEQUENCE [LARGE SCALE GENOMIC DNA]</scope>
    <source>
        <strain evidence="14 15">0.1xD8-82</strain>
    </source>
</reference>
<dbReference type="InterPro" id="IPR014017">
    <property type="entry name" value="DNA_helicase_UvrD-like_C"/>
</dbReference>
<comment type="catalytic activity">
    <reaction evidence="8">
        <text>Couples ATP hydrolysis with the unwinding of duplex DNA by translocating in the 3'-5' direction.</text>
        <dbReference type="EC" id="5.6.2.4"/>
    </reaction>
</comment>
<keyword evidence="6" id="KW-0238">DNA-binding</keyword>
<name>A0A3A9AYX5_9FIRM</name>
<evidence type="ECO:0000259" key="12">
    <source>
        <dbReference type="PROSITE" id="PS51198"/>
    </source>
</evidence>
<comment type="caution">
    <text evidence="14">The sequence shown here is derived from an EMBL/GenBank/DDBJ whole genome shotgun (WGS) entry which is preliminary data.</text>
</comment>
<evidence type="ECO:0000313" key="15">
    <source>
        <dbReference type="Proteomes" id="UP000280696"/>
    </source>
</evidence>
<evidence type="ECO:0000313" key="14">
    <source>
        <dbReference type="EMBL" id="RKI92731.1"/>
    </source>
</evidence>
<dbReference type="Gene3D" id="1.10.10.160">
    <property type="match status" value="1"/>
</dbReference>
<feature type="domain" description="UvrD-like helicase C-terminal" evidence="13">
    <location>
        <begin position="279"/>
        <end position="537"/>
    </location>
</feature>
<proteinExistence type="inferred from homology"/>
<feature type="binding site" evidence="11">
    <location>
        <begin position="23"/>
        <end position="30"/>
    </location>
    <ligand>
        <name>ATP</name>
        <dbReference type="ChEBI" id="CHEBI:30616"/>
    </ligand>
</feature>
<dbReference type="CDD" id="cd17932">
    <property type="entry name" value="DEXQc_UvrD"/>
    <property type="match status" value="1"/>
</dbReference>
<dbReference type="Gene3D" id="3.40.50.300">
    <property type="entry name" value="P-loop containing nucleotide triphosphate hydrolases"/>
    <property type="match status" value="2"/>
</dbReference>
<dbReference type="GO" id="GO:0043138">
    <property type="term" value="F:3'-5' DNA helicase activity"/>
    <property type="evidence" value="ECO:0007669"/>
    <property type="project" value="UniProtKB-EC"/>
</dbReference>
<dbReference type="PANTHER" id="PTHR11070">
    <property type="entry name" value="UVRD / RECB / PCRA DNA HELICASE FAMILY MEMBER"/>
    <property type="match status" value="1"/>
</dbReference>
<evidence type="ECO:0000256" key="6">
    <source>
        <dbReference type="ARBA" id="ARBA00023125"/>
    </source>
</evidence>
<keyword evidence="3 11" id="KW-0378">Hydrolase</keyword>
<protein>
    <recommendedName>
        <fullName evidence="9">DNA 3'-5' helicase</fullName>
        <ecNumber evidence="9">5.6.2.4</ecNumber>
    </recommendedName>
</protein>
<evidence type="ECO:0000256" key="8">
    <source>
        <dbReference type="ARBA" id="ARBA00034617"/>
    </source>
</evidence>
<gene>
    <name evidence="14" type="ORF">D7V94_05225</name>
</gene>
<dbReference type="CDD" id="cd18807">
    <property type="entry name" value="SF1_C_UvrD"/>
    <property type="match status" value="1"/>
</dbReference>
<keyword evidence="7" id="KW-0413">Isomerase</keyword>
<keyword evidence="5 11" id="KW-0067">ATP-binding</keyword>
<evidence type="ECO:0000256" key="1">
    <source>
        <dbReference type="ARBA" id="ARBA00009922"/>
    </source>
</evidence>
<evidence type="ECO:0000256" key="5">
    <source>
        <dbReference type="ARBA" id="ARBA00022840"/>
    </source>
</evidence>
<comment type="similarity">
    <text evidence="1">Belongs to the helicase family. UvrD subfamily.</text>
</comment>
<evidence type="ECO:0000256" key="2">
    <source>
        <dbReference type="ARBA" id="ARBA00022741"/>
    </source>
</evidence>
<dbReference type="Pfam" id="PF13361">
    <property type="entry name" value="UvrD_C"/>
    <property type="match status" value="2"/>
</dbReference>
<comment type="catalytic activity">
    <reaction evidence="10">
        <text>ATP + H2O = ADP + phosphate + H(+)</text>
        <dbReference type="Rhea" id="RHEA:13065"/>
        <dbReference type="ChEBI" id="CHEBI:15377"/>
        <dbReference type="ChEBI" id="CHEBI:15378"/>
        <dbReference type="ChEBI" id="CHEBI:30616"/>
        <dbReference type="ChEBI" id="CHEBI:43474"/>
        <dbReference type="ChEBI" id="CHEBI:456216"/>
        <dbReference type="EC" id="5.6.2.4"/>
    </reaction>
</comment>
<dbReference type="GO" id="GO:0000725">
    <property type="term" value="P:recombinational repair"/>
    <property type="evidence" value="ECO:0007669"/>
    <property type="project" value="TreeGrafter"/>
</dbReference>
<evidence type="ECO:0000256" key="3">
    <source>
        <dbReference type="ARBA" id="ARBA00022801"/>
    </source>
</evidence>
<evidence type="ECO:0000256" key="7">
    <source>
        <dbReference type="ARBA" id="ARBA00023235"/>
    </source>
</evidence>
<dbReference type="GO" id="GO:0003677">
    <property type="term" value="F:DNA binding"/>
    <property type="evidence" value="ECO:0007669"/>
    <property type="project" value="UniProtKB-KW"/>
</dbReference>
<dbReference type="PANTHER" id="PTHR11070:SF2">
    <property type="entry name" value="ATP-DEPENDENT DNA HELICASE SRS2"/>
    <property type="match status" value="1"/>
</dbReference>
<keyword evidence="4 11" id="KW-0347">Helicase</keyword>
<evidence type="ECO:0000256" key="11">
    <source>
        <dbReference type="PROSITE-ProRule" id="PRU00560"/>
    </source>
</evidence>
<dbReference type="InterPro" id="IPR000212">
    <property type="entry name" value="DNA_helicase_UvrD/REP"/>
</dbReference>
<dbReference type="EC" id="5.6.2.4" evidence="9"/>
<dbReference type="InterPro" id="IPR027417">
    <property type="entry name" value="P-loop_NTPase"/>
</dbReference>
<evidence type="ECO:0000256" key="4">
    <source>
        <dbReference type="ARBA" id="ARBA00022806"/>
    </source>
</evidence>
<evidence type="ECO:0000259" key="13">
    <source>
        <dbReference type="PROSITE" id="PS51217"/>
    </source>
</evidence>
<dbReference type="InterPro" id="IPR014016">
    <property type="entry name" value="UvrD-like_ATP-bd"/>
</dbReference>
<dbReference type="Gene3D" id="1.10.486.10">
    <property type="entry name" value="PCRA, domain 4"/>
    <property type="match status" value="1"/>
</dbReference>